<evidence type="ECO:0000259" key="1">
    <source>
        <dbReference type="SMART" id="SM01043"/>
    </source>
</evidence>
<dbReference type="Pfam" id="PF03704">
    <property type="entry name" value="BTAD"/>
    <property type="match status" value="1"/>
</dbReference>
<comment type="caution">
    <text evidence="2">The sequence shown here is derived from an EMBL/GenBank/DDBJ whole genome shotgun (WGS) entry which is preliminary data.</text>
</comment>
<dbReference type="Gene3D" id="1.25.40.10">
    <property type="entry name" value="Tetratricopeptide repeat domain"/>
    <property type="match status" value="1"/>
</dbReference>
<gene>
    <name evidence="2" type="ORF">FKG94_17320</name>
</gene>
<accession>A0A545T8B1</accession>
<dbReference type="OrthoDB" id="7055710at2"/>
<keyword evidence="3" id="KW-1185">Reference proteome</keyword>
<dbReference type="EMBL" id="VHSG01000018">
    <property type="protein sequence ID" value="TQV73462.1"/>
    <property type="molecule type" value="Genomic_DNA"/>
</dbReference>
<dbReference type="Proteomes" id="UP000319732">
    <property type="component" value="Unassembled WGS sequence"/>
</dbReference>
<name>A0A545T8B1_9GAMM</name>
<dbReference type="InterPro" id="IPR005158">
    <property type="entry name" value="BTAD"/>
</dbReference>
<dbReference type="PANTHER" id="PTHR35807">
    <property type="entry name" value="TRANSCRIPTIONAL REGULATOR REDD-RELATED"/>
    <property type="match status" value="1"/>
</dbReference>
<dbReference type="AlphaFoldDB" id="A0A545T8B1"/>
<reference evidence="2 3" key="1">
    <citation type="submission" date="2019-06" db="EMBL/GenBank/DDBJ databases">
        <title>Whole genome sequence for Cellvibrionaceae sp. R142.</title>
        <authorList>
            <person name="Wang G."/>
        </authorList>
    </citation>
    <scope>NUCLEOTIDE SEQUENCE [LARGE SCALE GENOMIC DNA]</scope>
    <source>
        <strain evidence="2 3">R142</strain>
    </source>
</reference>
<protein>
    <recommendedName>
        <fullName evidence="1">Bacterial transcriptional activator domain-containing protein</fullName>
    </recommendedName>
</protein>
<evidence type="ECO:0000313" key="2">
    <source>
        <dbReference type="EMBL" id="TQV73462.1"/>
    </source>
</evidence>
<dbReference type="InterPro" id="IPR011990">
    <property type="entry name" value="TPR-like_helical_dom_sf"/>
</dbReference>
<dbReference type="SMART" id="SM01043">
    <property type="entry name" value="BTAD"/>
    <property type="match status" value="1"/>
</dbReference>
<proteinExistence type="predicted"/>
<dbReference type="RefSeq" id="WP_142905591.1">
    <property type="nucleotide sequence ID" value="NZ_ML660097.1"/>
</dbReference>
<sequence>MAPTRFLWPEADENIARARLRRTLHRLRALLDTEAIQADRDRLQISARVHIDADTRVFEQACERGNFRRAIELYRADFLAGFTIPDSEELEEWLFFRRETLRGKLRQALERLHKQQYCDGDYTAAVATANALVDLNPLNETAHFTASTTVSTNSKRMWIGLSAFWMKIFSVPRRSNRSVRQQGRCRGQKRFFCICLLHCGSLF</sequence>
<organism evidence="2 3">
    <name type="scientific">Exilibacterium tricleocarpae</name>
    <dbReference type="NCBI Taxonomy" id="2591008"/>
    <lineage>
        <taxon>Bacteria</taxon>
        <taxon>Pseudomonadati</taxon>
        <taxon>Pseudomonadota</taxon>
        <taxon>Gammaproteobacteria</taxon>
        <taxon>Cellvibrionales</taxon>
        <taxon>Cellvibrionaceae</taxon>
        <taxon>Exilibacterium</taxon>
    </lineage>
</organism>
<dbReference type="SUPFAM" id="SSF48452">
    <property type="entry name" value="TPR-like"/>
    <property type="match status" value="1"/>
</dbReference>
<feature type="domain" description="Bacterial transcriptional activator" evidence="1">
    <location>
        <begin position="53"/>
        <end position="148"/>
    </location>
</feature>
<dbReference type="PANTHER" id="PTHR35807:SF3">
    <property type="entry name" value="BLL5740 PROTEIN"/>
    <property type="match status" value="1"/>
</dbReference>
<evidence type="ECO:0000313" key="3">
    <source>
        <dbReference type="Proteomes" id="UP000319732"/>
    </source>
</evidence>
<dbReference type="InterPro" id="IPR051677">
    <property type="entry name" value="AfsR-DnrI-RedD_regulator"/>
</dbReference>